<dbReference type="Proteomes" id="UP000054549">
    <property type="component" value="Unassembled WGS sequence"/>
</dbReference>
<organism evidence="1 2">
    <name type="scientific">Amanita muscaria (strain Koide BX008)</name>
    <dbReference type="NCBI Taxonomy" id="946122"/>
    <lineage>
        <taxon>Eukaryota</taxon>
        <taxon>Fungi</taxon>
        <taxon>Dikarya</taxon>
        <taxon>Basidiomycota</taxon>
        <taxon>Agaricomycotina</taxon>
        <taxon>Agaricomycetes</taxon>
        <taxon>Agaricomycetidae</taxon>
        <taxon>Agaricales</taxon>
        <taxon>Pluteineae</taxon>
        <taxon>Amanitaceae</taxon>
        <taxon>Amanita</taxon>
    </lineage>
</organism>
<name>A0A0C2WN34_AMAMK</name>
<dbReference type="InParanoid" id="A0A0C2WN34"/>
<dbReference type="EMBL" id="KN818347">
    <property type="protein sequence ID" value="KIL58126.1"/>
    <property type="molecule type" value="Genomic_DNA"/>
</dbReference>
<keyword evidence="2" id="KW-1185">Reference proteome</keyword>
<protein>
    <submittedName>
        <fullName evidence="1">Uncharacterized protein</fullName>
    </submittedName>
</protein>
<dbReference type="AlphaFoldDB" id="A0A0C2WN34"/>
<evidence type="ECO:0000313" key="1">
    <source>
        <dbReference type="EMBL" id="KIL58126.1"/>
    </source>
</evidence>
<dbReference type="HOGENOM" id="CLU_2721677_0_0_1"/>
<sequence length="72" mass="8532">MFVLQHGVKTEDLRCSDYYDLLDLLREDKDMDCSMEAEVLSDDDDDEDSCKKFNTWVFLRDLVKHVDGYCED</sequence>
<evidence type="ECO:0000313" key="2">
    <source>
        <dbReference type="Proteomes" id="UP000054549"/>
    </source>
</evidence>
<reference evidence="1 2" key="1">
    <citation type="submission" date="2014-04" db="EMBL/GenBank/DDBJ databases">
        <title>Evolutionary Origins and Diversification of the Mycorrhizal Mutualists.</title>
        <authorList>
            <consortium name="DOE Joint Genome Institute"/>
            <consortium name="Mycorrhizal Genomics Consortium"/>
            <person name="Kohler A."/>
            <person name="Kuo A."/>
            <person name="Nagy L.G."/>
            <person name="Floudas D."/>
            <person name="Copeland A."/>
            <person name="Barry K.W."/>
            <person name="Cichocki N."/>
            <person name="Veneault-Fourrey C."/>
            <person name="LaButti K."/>
            <person name="Lindquist E.A."/>
            <person name="Lipzen A."/>
            <person name="Lundell T."/>
            <person name="Morin E."/>
            <person name="Murat C."/>
            <person name="Riley R."/>
            <person name="Ohm R."/>
            <person name="Sun H."/>
            <person name="Tunlid A."/>
            <person name="Henrissat B."/>
            <person name="Grigoriev I.V."/>
            <person name="Hibbett D.S."/>
            <person name="Martin F."/>
        </authorList>
    </citation>
    <scope>NUCLEOTIDE SEQUENCE [LARGE SCALE GENOMIC DNA]</scope>
    <source>
        <strain evidence="1 2">Koide BX008</strain>
    </source>
</reference>
<gene>
    <name evidence="1" type="ORF">M378DRAFT_171016</name>
</gene>
<proteinExistence type="predicted"/>
<accession>A0A0C2WN34</accession>